<dbReference type="InterPro" id="IPR037185">
    <property type="entry name" value="EmrE-like"/>
</dbReference>
<feature type="transmembrane region" description="Helical" evidence="6">
    <location>
        <begin position="185"/>
        <end position="203"/>
    </location>
</feature>
<evidence type="ECO:0000256" key="4">
    <source>
        <dbReference type="ARBA" id="ARBA00022989"/>
    </source>
</evidence>
<dbReference type="PANTHER" id="PTHR32322">
    <property type="entry name" value="INNER MEMBRANE TRANSPORTER"/>
    <property type="match status" value="1"/>
</dbReference>
<feature type="transmembrane region" description="Helical" evidence="6">
    <location>
        <begin position="33"/>
        <end position="50"/>
    </location>
</feature>
<feature type="transmembrane region" description="Helical" evidence="6">
    <location>
        <begin position="71"/>
        <end position="90"/>
    </location>
</feature>
<organism evidence="8 9">
    <name type="scientific">Cohnella herbarum</name>
    <dbReference type="NCBI Taxonomy" id="2728023"/>
    <lineage>
        <taxon>Bacteria</taxon>
        <taxon>Bacillati</taxon>
        <taxon>Bacillota</taxon>
        <taxon>Bacilli</taxon>
        <taxon>Bacillales</taxon>
        <taxon>Paenibacillaceae</taxon>
        <taxon>Cohnella</taxon>
    </lineage>
</organism>
<feature type="transmembrane region" description="Helical" evidence="6">
    <location>
        <begin position="153"/>
        <end position="173"/>
    </location>
</feature>
<dbReference type="Proteomes" id="UP000502248">
    <property type="component" value="Chromosome"/>
</dbReference>
<keyword evidence="9" id="KW-1185">Reference proteome</keyword>
<protein>
    <submittedName>
        <fullName evidence="8">EamA family transporter</fullName>
    </submittedName>
</protein>
<dbReference type="Gene3D" id="1.10.3730.20">
    <property type="match status" value="1"/>
</dbReference>
<dbReference type="RefSeq" id="WP_169280917.1">
    <property type="nucleotide sequence ID" value="NZ_CP051680.1"/>
</dbReference>
<feature type="transmembrane region" description="Helical" evidence="6">
    <location>
        <begin position="274"/>
        <end position="292"/>
    </location>
</feature>
<feature type="domain" description="EamA" evidence="7">
    <location>
        <begin position="154"/>
        <end position="289"/>
    </location>
</feature>
<gene>
    <name evidence="8" type="ORF">HH215_16585</name>
</gene>
<reference evidence="8 9" key="1">
    <citation type="submission" date="2020-04" db="EMBL/GenBank/DDBJ databases">
        <title>Genome sequencing of novel species.</title>
        <authorList>
            <person name="Heo J."/>
            <person name="Kim S.-J."/>
            <person name="Kim J.-S."/>
            <person name="Hong S.-B."/>
            <person name="Kwon S.-W."/>
        </authorList>
    </citation>
    <scope>NUCLEOTIDE SEQUENCE [LARGE SCALE GENOMIC DNA]</scope>
    <source>
        <strain evidence="8 9">MFER-1</strain>
    </source>
</reference>
<dbReference type="InterPro" id="IPR050638">
    <property type="entry name" value="AA-Vitamin_Transporters"/>
</dbReference>
<dbReference type="KEGG" id="cheb:HH215_16585"/>
<feature type="transmembrane region" description="Helical" evidence="6">
    <location>
        <begin position="249"/>
        <end position="268"/>
    </location>
</feature>
<dbReference type="PANTHER" id="PTHR32322:SF2">
    <property type="entry name" value="EAMA DOMAIN-CONTAINING PROTEIN"/>
    <property type="match status" value="1"/>
</dbReference>
<feature type="transmembrane region" description="Helical" evidence="6">
    <location>
        <begin position="127"/>
        <end position="147"/>
    </location>
</feature>
<feature type="transmembrane region" description="Helical" evidence="6">
    <location>
        <begin position="96"/>
        <end position="115"/>
    </location>
</feature>
<dbReference type="AlphaFoldDB" id="A0A7Z2ZLT9"/>
<evidence type="ECO:0000256" key="6">
    <source>
        <dbReference type="SAM" id="Phobius"/>
    </source>
</evidence>
<evidence type="ECO:0000259" key="7">
    <source>
        <dbReference type="Pfam" id="PF00892"/>
    </source>
</evidence>
<sequence length="305" mass="33074">MPYAAMLLVVLLWGSAAAVGRRLGTDLSALELSIWRVAIGFLLLLILHLLTSRKHPKSFSQPKGGMPFQTYLRIWTFGIFGYGIMIWLFFCAARSTLASHVVLILSMAPISTLLMDRLLGGRGSAKSFISAGISLLGIAIMVAPSLSGSGASLIGDFWALLAMLSFSLYTIGVKRYSNGMSTLQVNLHGMAAGLAFLWLVLAIGERKFLPAGFHEIDQWTQIAYLGLGSTGLAYFLYAWALGNLAVDKVVPFIYLQPVVGVLLSLLWLGEPFSLPLALGMGFIAAGLLWNQFQTNTIKNEVLNRG</sequence>
<accession>A0A7Z2ZLT9</accession>
<comment type="similarity">
    <text evidence="2">Belongs to the EamA transporter family.</text>
</comment>
<dbReference type="Pfam" id="PF00892">
    <property type="entry name" value="EamA"/>
    <property type="match status" value="2"/>
</dbReference>
<comment type="subcellular location">
    <subcellularLocation>
        <location evidence="1">Endomembrane system</location>
        <topology evidence="1">Multi-pass membrane protein</topology>
    </subcellularLocation>
</comment>
<name>A0A7Z2ZLT9_9BACL</name>
<evidence type="ECO:0000256" key="2">
    <source>
        <dbReference type="ARBA" id="ARBA00007362"/>
    </source>
</evidence>
<keyword evidence="4 6" id="KW-1133">Transmembrane helix</keyword>
<keyword evidence="3 6" id="KW-0812">Transmembrane</keyword>
<evidence type="ECO:0000313" key="9">
    <source>
        <dbReference type="Proteomes" id="UP000502248"/>
    </source>
</evidence>
<evidence type="ECO:0000256" key="1">
    <source>
        <dbReference type="ARBA" id="ARBA00004127"/>
    </source>
</evidence>
<proteinExistence type="inferred from homology"/>
<feature type="transmembrane region" description="Helical" evidence="6">
    <location>
        <begin position="223"/>
        <end position="242"/>
    </location>
</feature>
<evidence type="ECO:0000313" key="8">
    <source>
        <dbReference type="EMBL" id="QJD84636.1"/>
    </source>
</evidence>
<dbReference type="EMBL" id="CP051680">
    <property type="protein sequence ID" value="QJD84636.1"/>
    <property type="molecule type" value="Genomic_DNA"/>
</dbReference>
<dbReference type="InterPro" id="IPR000620">
    <property type="entry name" value="EamA_dom"/>
</dbReference>
<keyword evidence="5 6" id="KW-0472">Membrane</keyword>
<evidence type="ECO:0000256" key="5">
    <source>
        <dbReference type="ARBA" id="ARBA00023136"/>
    </source>
</evidence>
<dbReference type="GO" id="GO:0016020">
    <property type="term" value="C:membrane"/>
    <property type="evidence" value="ECO:0007669"/>
    <property type="project" value="UniProtKB-SubCell"/>
</dbReference>
<feature type="domain" description="EamA" evidence="7">
    <location>
        <begin position="4"/>
        <end position="142"/>
    </location>
</feature>
<dbReference type="SUPFAM" id="SSF103481">
    <property type="entry name" value="Multidrug resistance efflux transporter EmrE"/>
    <property type="match status" value="2"/>
</dbReference>
<evidence type="ECO:0000256" key="3">
    <source>
        <dbReference type="ARBA" id="ARBA00022692"/>
    </source>
</evidence>